<gene>
    <name evidence="2" type="ORF">HYR64_08230</name>
</gene>
<dbReference type="Proteomes" id="UP000727962">
    <property type="component" value="Unassembled WGS sequence"/>
</dbReference>
<sequence>MMKARFAGAALLLAGLSSAQTTPAEWATRIKGDFGVQVRWDEVPRGEGPDSSISAKLLSLARSGELSPYLKLLHEELGRYSANFRANLGLANIRIVSAMSARQRYGDAHWLVLNCGGLAAWTSPPEIVLVYGDEPRGELDLRRTLHHEIFHSVWQSLTDREEFDAAWARLNPPGFQYRVGKPTSRDSTRLTHPARGFVTAYGMSALEEDMAETASMLPLPECSELREKWMADDPFLDRKVRVIQQTLAALETAPLTPADWARRFEADYGIAAVYRGELISANEGDQALYRLAEWTASYLAVPETGYRSLTKYMAQVLAEIAKYSTTYRQRSNLGNIVFCSGLRVGLTKDGATTASDQRDSWMDSKLGVLFLDVKMAEGAGAWSNHQLHTALFHLLTGSLKGERFWDDEGWKDLNSPGFEYGRAHLTGDWWVLDHPAPGFLDRRAMFDVSSDMAEMAAARLVPAEAKLLDEWRAQDPILQAKYARLMDLLAPYLG</sequence>
<accession>A0A931LYG6</accession>
<comment type="caution">
    <text evidence="2">The sequence shown here is derived from an EMBL/GenBank/DDBJ whole genome shotgun (WGS) entry which is preliminary data.</text>
</comment>
<organism evidence="2 3">
    <name type="scientific">Fimbriimonas ginsengisoli</name>
    <dbReference type="NCBI Taxonomy" id="1005039"/>
    <lineage>
        <taxon>Bacteria</taxon>
        <taxon>Bacillati</taxon>
        <taxon>Armatimonadota</taxon>
        <taxon>Fimbriimonadia</taxon>
        <taxon>Fimbriimonadales</taxon>
        <taxon>Fimbriimonadaceae</taxon>
        <taxon>Fimbriimonas</taxon>
    </lineage>
</organism>
<feature type="signal peptide" evidence="1">
    <location>
        <begin position="1"/>
        <end position="19"/>
    </location>
</feature>
<name>A0A931LYG6_FIMGI</name>
<keyword evidence="1" id="KW-0732">Signal</keyword>
<evidence type="ECO:0000313" key="3">
    <source>
        <dbReference type="Proteomes" id="UP000727962"/>
    </source>
</evidence>
<feature type="chain" id="PRO_5037119093" description="DUF1570 domain-containing protein" evidence="1">
    <location>
        <begin position="20"/>
        <end position="494"/>
    </location>
</feature>
<proteinExistence type="predicted"/>
<evidence type="ECO:0008006" key="4">
    <source>
        <dbReference type="Google" id="ProtNLM"/>
    </source>
</evidence>
<evidence type="ECO:0000313" key="2">
    <source>
        <dbReference type="EMBL" id="MBI1757075.1"/>
    </source>
</evidence>
<reference evidence="2" key="1">
    <citation type="submission" date="2020-07" db="EMBL/GenBank/DDBJ databases">
        <title>Huge and variable diversity of episymbiotic CPR bacteria and DPANN archaea in groundwater ecosystems.</title>
        <authorList>
            <person name="He C.Y."/>
            <person name="Keren R."/>
            <person name="Whittaker M."/>
            <person name="Farag I.F."/>
            <person name="Doudna J."/>
            <person name="Cate J.H.D."/>
            <person name="Banfield J.F."/>
        </authorList>
    </citation>
    <scope>NUCLEOTIDE SEQUENCE</scope>
    <source>
        <strain evidence="2">NC_groundwater_17_Pr7_B-0.1um_64_12</strain>
    </source>
</reference>
<evidence type="ECO:0000256" key="1">
    <source>
        <dbReference type="SAM" id="SignalP"/>
    </source>
</evidence>
<dbReference type="EMBL" id="JACOSL010000051">
    <property type="protein sequence ID" value="MBI1757075.1"/>
    <property type="molecule type" value="Genomic_DNA"/>
</dbReference>
<dbReference type="AlphaFoldDB" id="A0A931LYG6"/>
<dbReference type="Pfam" id="PF15890">
    <property type="entry name" value="Peptidase_Mx1"/>
    <property type="match status" value="1"/>
</dbReference>
<dbReference type="Gene3D" id="3.40.390.70">
    <property type="match status" value="1"/>
</dbReference>
<dbReference type="InterPro" id="IPR030890">
    <property type="entry name" value="LP_HExxH_w_TonB"/>
</dbReference>
<protein>
    <recommendedName>
        <fullName evidence="4">DUF1570 domain-containing protein</fullName>
    </recommendedName>
</protein>